<dbReference type="EMBL" id="PP179314">
    <property type="protein sequence ID" value="XAI69856.1"/>
    <property type="molecule type" value="Genomic_DNA"/>
</dbReference>
<sequence>MAQAKSAYYDAATEHKPFPKRGAGGQLTEDGPKRHPNKGRKAPVTAQEA</sequence>
<feature type="region of interest" description="Disordered" evidence="1">
    <location>
        <begin position="1"/>
        <end position="49"/>
    </location>
</feature>
<gene>
    <name evidence="2" type="ORF">Lyrsu03_00058</name>
</gene>
<name>A0AAU6W0A1_9VIRU</name>
<evidence type="ECO:0000256" key="1">
    <source>
        <dbReference type="SAM" id="MobiDB-lite"/>
    </source>
</evidence>
<evidence type="ECO:0000313" key="2">
    <source>
        <dbReference type="EMBL" id="XAI69856.1"/>
    </source>
</evidence>
<proteinExistence type="predicted"/>
<organism evidence="2">
    <name type="scientific">Pseudomonas phage Lyrsu03</name>
    <dbReference type="NCBI Taxonomy" id="3138537"/>
    <lineage>
        <taxon>Viruses</taxon>
    </lineage>
</organism>
<protein>
    <recommendedName>
        <fullName evidence="3">Multidrug transporter</fullName>
    </recommendedName>
</protein>
<reference evidence="2" key="1">
    <citation type="journal article" date="2024" name="J. Gen. Virol.">
        <title>Novel phages of Pseudomonas syringae unveil numerous potential auxiliary metabolic genes.</title>
        <authorList>
            <person name="Feltin C."/>
            <person name="Garneau J.R."/>
            <person name="Morris C.E."/>
            <person name="Berard A."/>
            <person name="Torres-Barcelo C."/>
        </authorList>
    </citation>
    <scope>NUCLEOTIDE SEQUENCE</scope>
</reference>
<evidence type="ECO:0008006" key="3">
    <source>
        <dbReference type="Google" id="ProtNLM"/>
    </source>
</evidence>
<accession>A0AAU6W0A1</accession>